<feature type="compositionally biased region" description="Polar residues" evidence="1">
    <location>
        <begin position="350"/>
        <end position="370"/>
    </location>
</feature>
<dbReference type="AlphaFoldDB" id="A0A814V3V6"/>
<dbReference type="EMBL" id="CAJNOU010001285">
    <property type="protein sequence ID" value="CAF1181588.1"/>
    <property type="molecule type" value="Genomic_DNA"/>
</dbReference>
<accession>A0A814V3V6</accession>
<evidence type="ECO:0000256" key="1">
    <source>
        <dbReference type="SAM" id="MobiDB-lite"/>
    </source>
</evidence>
<reference evidence="2" key="1">
    <citation type="submission" date="2021-02" db="EMBL/GenBank/DDBJ databases">
        <authorList>
            <person name="Nowell W R."/>
        </authorList>
    </citation>
    <scope>NUCLEOTIDE SEQUENCE</scope>
</reference>
<evidence type="ECO:0000313" key="3">
    <source>
        <dbReference type="Proteomes" id="UP000663889"/>
    </source>
</evidence>
<sequence>MKPLILSTFNDDNNQCLCILSQQSYLTFTSSRYLTILPNNSCNRYCDNTLDNSKIEQKFQCGSSTNRRIWAIYDLNGSCPINYVYIKELQKCVYAYKTFWSSCITPSKLYIYDGNITWNIFLKIIEKLNLNKSIVTIDFDDDITIDSSWKCPSTTIDRTYSSYSSLNYNTRYVLDNGCLRIRSYTSYIDRFSYRLCITNPINKYSISDNDNENELPFLTIFSNSQNPYLTTNHYMNISDQPPIIPPRLRRTNNYQNEDINDQYRRHSIDEYLSENINNNNNNNNNNNQSLPNDTFIHYAYPATITNTTNFRPINIDYNQQYDSTNQLSQEQDDLHDRTQSISSTNSSDSIKQQQRSGRPTNFPTQINHQQRLPPPTSIRTNLQQNERRTNERIQSNKLSPVDTQSPLGQIPPNNGNLSNDSVFHRLAYTGTKASLSKSSS</sequence>
<gene>
    <name evidence="2" type="ORF">SEV965_LOCUS20085</name>
</gene>
<organism evidence="2 3">
    <name type="scientific">Rotaria sordida</name>
    <dbReference type="NCBI Taxonomy" id="392033"/>
    <lineage>
        <taxon>Eukaryota</taxon>
        <taxon>Metazoa</taxon>
        <taxon>Spiralia</taxon>
        <taxon>Gnathifera</taxon>
        <taxon>Rotifera</taxon>
        <taxon>Eurotatoria</taxon>
        <taxon>Bdelloidea</taxon>
        <taxon>Philodinida</taxon>
        <taxon>Philodinidae</taxon>
        <taxon>Rotaria</taxon>
    </lineage>
</organism>
<name>A0A814V3V6_9BILA</name>
<evidence type="ECO:0000313" key="2">
    <source>
        <dbReference type="EMBL" id="CAF1181588.1"/>
    </source>
</evidence>
<feature type="non-terminal residue" evidence="2">
    <location>
        <position position="1"/>
    </location>
</feature>
<protein>
    <submittedName>
        <fullName evidence="2">Uncharacterized protein</fullName>
    </submittedName>
</protein>
<proteinExistence type="predicted"/>
<dbReference type="Proteomes" id="UP000663889">
    <property type="component" value="Unassembled WGS sequence"/>
</dbReference>
<feature type="compositionally biased region" description="Low complexity" evidence="1">
    <location>
        <begin position="340"/>
        <end position="349"/>
    </location>
</feature>
<feature type="region of interest" description="Disordered" evidence="1">
    <location>
        <begin position="326"/>
        <end position="419"/>
    </location>
</feature>
<comment type="caution">
    <text evidence="2">The sequence shown here is derived from an EMBL/GenBank/DDBJ whole genome shotgun (WGS) entry which is preliminary data.</text>
</comment>
<feature type="compositionally biased region" description="Polar residues" evidence="1">
    <location>
        <begin position="392"/>
        <end position="419"/>
    </location>
</feature>